<dbReference type="Pfam" id="PF00691">
    <property type="entry name" value="OmpA"/>
    <property type="match status" value="1"/>
</dbReference>
<comment type="subcellular location">
    <subcellularLocation>
        <location evidence="1">Cell outer membrane</location>
    </subcellularLocation>
</comment>
<keyword evidence="3 5" id="KW-0472">Membrane</keyword>
<evidence type="ECO:0000256" key="2">
    <source>
        <dbReference type="ARBA" id="ARBA00022729"/>
    </source>
</evidence>
<dbReference type="RefSeq" id="WP_309263813.1">
    <property type="nucleotide sequence ID" value="NZ_JARUHG010000007.1"/>
</dbReference>
<evidence type="ECO:0000256" key="6">
    <source>
        <dbReference type="SAM" id="SignalP"/>
    </source>
</evidence>
<dbReference type="PROSITE" id="PS01068">
    <property type="entry name" value="OMPA_1"/>
    <property type="match status" value="1"/>
</dbReference>
<evidence type="ECO:0000256" key="5">
    <source>
        <dbReference type="PROSITE-ProRule" id="PRU00473"/>
    </source>
</evidence>
<dbReference type="InterPro" id="IPR037873">
    <property type="entry name" value="BamE-like"/>
</dbReference>
<name>A0ABU1CIC2_9GAMM</name>
<dbReference type="Pfam" id="PF04355">
    <property type="entry name" value="BamE"/>
    <property type="match status" value="1"/>
</dbReference>
<keyword evidence="4" id="KW-0998">Cell outer membrane</keyword>
<dbReference type="InterPro" id="IPR036737">
    <property type="entry name" value="OmpA-like_sf"/>
</dbReference>
<dbReference type="PRINTS" id="PR01021">
    <property type="entry name" value="OMPADOMAIN"/>
</dbReference>
<keyword evidence="9" id="KW-1185">Reference proteome</keyword>
<comment type="caution">
    <text evidence="8">The sequence shown here is derived from an EMBL/GenBank/DDBJ whole genome shotgun (WGS) entry which is preliminary data.</text>
</comment>
<dbReference type="CDD" id="cd07185">
    <property type="entry name" value="OmpA_C-like"/>
    <property type="match status" value="1"/>
</dbReference>
<sequence length="274" mass="29562">MFTIQRLSGAALTIAALALVTSCGTTTLSQVHDGQTDAPVWPAVEKANPLIPATVHPNVESLRKIAVGTPKLEVYRLIGHPMYREGMVGVHEWDYVFKFAESGTGEETTCQYKVLFDDLMLAKQSYWNPAECARFVGEPEAPKAVEAEPYVAAATEVSADFLFAFDSARLSPEAPAAIDAKVVEVLNKAERVESLRVIGYADRLGSAAYNLALSQRRAESVKTYLVSRGIPAEAILAEGRGIADPVKECAGGKSPAVIACLAPNRRVRIEVMAR</sequence>
<evidence type="ECO:0000313" key="8">
    <source>
        <dbReference type="EMBL" id="MDR0184692.1"/>
    </source>
</evidence>
<evidence type="ECO:0000313" key="9">
    <source>
        <dbReference type="Proteomes" id="UP001233535"/>
    </source>
</evidence>
<evidence type="ECO:0000256" key="4">
    <source>
        <dbReference type="ARBA" id="ARBA00023237"/>
    </source>
</evidence>
<evidence type="ECO:0000256" key="3">
    <source>
        <dbReference type="ARBA" id="ARBA00023136"/>
    </source>
</evidence>
<proteinExistence type="predicted"/>
<dbReference type="InterPro" id="IPR006665">
    <property type="entry name" value="OmpA-like"/>
</dbReference>
<feature type="signal peptide" evidence="6">
    <location>
        <begin position="1"/>
        <end position="18"/>
    </location>
</feature>
<dbReference type="SUPFAM" id="SSF103088">
    <property type="entry name" value="OmpA-like"/>
    <property type="match status" value="1"/>
</dbReference>
<feature type="chain" id="PRO_5047060422" evidence="6">
    <location>
        <begin position="19"/>
        <end position="274"/>
    </location>
</feature>
<dbReference type="InterPro" id="IPR006664">
    <property type="entry name" value="OMP_bac"/>
</dbReference>
<dbReference type="PANTHER" id="PTHR30329:SF21">
    <property type="entry name" value="LIPOPROTEIN YIAD-RELATED"/>
    <property type="match status" value="1"/>
</dbReference>
<keyword evidence="2 6" id="KW-0732">Signal</keyword>
<dbReference type="PANTHER" id="PTHR30329">
    <property type="entry name" value="STATOR ELEMENT OF FLAGELLAR MOTOR COMPLEX"/>
    <property type="match status" value="1"/>
</dbReference>
<dbReference type="Gene3D" id="3.30.1450.10">
    <property type="match status" value="1"/>
</dbReference>
<dbReference type="PROSITE" id="PS51123">
    <property type="entry name" value="OMPA_2"/>
    <property type="match status" value="1"/>
</dbReference>
<gene>
    <name evidence="8" type="ORF">P8609_17145</name>
</gene>
<reference evidence="8 9" key="1">
    <citation type="submission" date="2023-04" db="EMBL/GenBank/DDBJ databases">
        <title>Lysobacter sp. strain UC isolated from soil sample.</title>
        <authorList>
            <person name="Choksket S."/>
            <person name="Harshvardhan F."/>
            <person name="Rana R."/>
            <person name="Patil P.B."/>
            <person name="Korpole S."/>
        </authorList>
    </citation>
    <scope>NUCLEOTIDE SEQUENCE [LARGE SCALE GENOMIC DNA]</scope>
    <source>
        <strain evidence="8 9">UC</strain>
    </source>
</reference>
<dbReference type="InterPro" id="IPR006690">
    <property type="entry name" value="OMPA-like_CS"/>
</dbReference>
<dbReference type="PROSITE" id="PS51257">
    <property type="entry name" value="PROKAR_LIPOPROTEIN"/>
    <property type="match status" value="1"/>
</dbReference>
<accession>A0ABU1CIC2</accession>
<dbReference type="Proteomes" id="UP001233535">
    <property type="component" value="Unassembled WGS sequence"/>
</dbReference>
<protein>
    <submittedName>
        <fullName evidence="8">OmpA family protein</fullName>
    </submittedName>
</protein>
<dbReference type="InterPro" id="IPR050330">
    <property type="entry name" value="Bact_OuterMem_StrucFunc"/>
</dbReference>
<evidence type="ECO:0000259" key="7">
    <source>
        <dbReference type="PROSITE" id="PS51123"/>
    </source>
</evidence>
<feature type="domain" description="OmpA-like" evidence="7">
    <location>
        <begin position="150"/>
        <end position="274"/>
    </location>
</feature>
<evidence type="ECO:0000256" key="1">
    <source>
        <dbReference type="ARBA" id="ARBA00004442"/>
    </source>
</evidence>
<dbReference type="Gene3D" id="3.30.1330.60">
    <property type="entry name" value="OmpA-like domain"/>
    <property type="match status" value="1"/>
</dbReference>
<dbReference type="EMBL" id="JARUHG010000007">
    <property type="protein sequence ID" value="MDR0184692.1"/>
    <property type="molecule type" value="Genomic_DNA"/>
</dbReference>
<dbReference type="InterPro" id="IPR007450">
    <property type="entry name" value="BamE_dom"/>
</dbReference>
<organism evidence="8 9">
    <name type="scientific">Lysobacter arvi</name>
    <dbReference type="NCBI Taxonomy" id="3038776"/>
    <lineage>
        <taxon>Bacteria</taxon>
        <taxon>Pseudomonadati</taxon>
        <taxon>Pseudomonadota</taxon>
        <taxon>Gammaproteobacteria</taxon>
        <taxon>Lysobacterales</taxon>
        <taxon>Lysobacteraceae</taxon>
        <taxon>Lysobacter</taxon>
    </lineage>
</organism>